<comment type="caution">
    <text evidence="4">The sequence shown here is derived from an EMBL/GenBank/DDBJ whole genome shotgun (WGS) entry which is preliminary data.</text>
</comment>
<dbReference type="Pfam" id="PF18915">
    <property type="entry name" value="DUF5667"/>
    <property type="match status" value="1"/>
</dbReference>
<keyword evidence="5" id="KW-1185">Reference proteome</keyword>
<gene>
    <name evidence="4" type="ORF">E6W39_25055</name>
</gene>
<evidence type="ECO:0000259" key="3">
    <source>
        <dbReference type="Pfam" id="PF18915"/>
    </source>
</evidence>
<evidence type="ECO:0000313" key="4">
    <source>
        <dbReference type="EMBL" id="TQF04903.1"/>
    </source>
</evidence>
<proteinExistence type="predicted"/>
<feature type="compositionally biased region" description="Low complexity" evidence="1">
    <location>
        <begin position="317"/>
        <end position="328"/>
    </location>
</feature>
<evidence type="ECO:0000313" key="5">
    <source>
        <dbReference type="Proteomes" id="UP000319103"/>
    </source>
</evidence>
<feature type="compositionally biased region" description="Low complexity" evidence="1">
    <location>
        <begin position="278"/>
        <end position="299"/>
    </location>
</feature>
<keyword evidence="2" id="KW-1133">Transmembrane helix</keyword>
<keyword evidence="2" id="KW-0812">Transmembrane</keyword>
<dbReference type="AlphaFoldDB" id="A0A540W7D2"/>
<dbReference type="Proteomes" id="UP000319103">
    <property type="component" value="Unassembled WGS sequence"/>
</dbReference>
<keyword evidence="2" id="KW-0472">Membrane</keyword>
<dbReference type="RefSeq" id="WP_141635453.1">
    <property type="nucleotide sequence ID" value="NZ_VIGB01000003.1"/>
</dbReference>
<evidence type="ECO:0000256" key="2">
    <source>
        <dbReference type="SAM" id="Phobius"/>
    </source>
</evidence>
<sequence>MTANVLEHRRAKAFAEALEAHRTGQAASGAPMGDLLDTATALSALSVPGLDPEVRVVQRARLMAAFEQTVGGGLATVPRQRDHRRLDRLTRRRWGRRFAITGMIAGVTVGSLAGVAAASSDALPGDPLYGMKRHLEGLRLDLADNDAERGALLLDQASTRLAEARGLVGRTPVDGLSPDTVNRLNSALRDMHAEAAKGRDLLRSVYRANGSLDPLRKLAAFTQTQDDHWNALQSHLPTQLTPVAGQMDQLFGDLNQEVGPLQHDSATGHPVTPGAGGSASSTTPGGPASGARQDDPSQGSGPGQSAGATRPGGGSPAAGQGLLSSSGGNPVGGLVSGLTGTLTGTNASPAASPAPAGGGAPSDQSGQAGPTDTPAASPAAPSGSPAGVGQALNLPPLIPGLLPGLGLGDKG</sequence>
<accession>A0A540W7D2</accession>
<feature type="transmembrane region" description="Helical" evidence="2">
    <location>
        <begin position="98"/>
        <end position="118"/>
    </location>
</feature>
<feature type="compositionally biased region" description="Gly residues" evidence="1">
    <location>
        <begin position="300"/>
        <end position="316"/>
    </location>
</feature>
<feature type="domain" description="DUF5667" evidence="3">
    <location>
        <begin position="122"/>
        <end position="238"/>
    </location>
</feature>
<dbReference type="InterPro" id="IPR043725">
    <property type="entry name" value="DUF5667"/>
</dbReference>
<reference evidence="4 5" key="1">
    <citation type="submission" date="2019-06" db="EMBL/GenBank/DDBJ databases">
        <title>Description of Kitasatospora acidophila sp. nov. isolated from pine grove soil, and reclassification of Streptomyces novaecaesareae to Kitasatospora novaeceasareae comb. nov.</title>
        <authorList>
            <person name="Kim M.J."/>
        </authorList>
    </citation>
    <scope>NUCLEOTIDE SEQUENCE [LARGE SCALE GENOMIC DNA]</scope>
    <source>
        <strain evidence="4 5">MMS16-CNU292</strain>
    </source>
</reference>
<feature type="region of interest" description="Disordered" evidence="1">
    <location>
        <begin position="258"/>
        <end position="411"/>
    </location>
</feature>
<feature type="compositionally biased region" description="Low complexity" evidence="1">
    <location>
        <begin position="336"/>
        <end position="402"/>
    </location>
</feature>
<name>A0A540W7D2_9ACTN</name>
<dbReference type="EMBL" id="VIGB01000003">
    <property type="protein sequence ID" value="TQF04903.1"/>
    <property type="molecule type" value="Genomic_DNA"/>
</dbReference>
<organism evidence="4 5">
    <name type="scientific">Kitasatospora acidiphila</name>
    <dbReference type="NCBI Taxonomy" id="2567942"/>
    <lineage>
        <taxon>Bacteria</taxon>
        <taxon>Bacillati</taxon>
        <taxon>Actinomycetota</taxon>
        <taxon>Actinomycetes</taxon>
        <taxon>Kitasatosporales</taxon>
        <taxon>Streptomycetaceae</taxon>
        <taxon>Kitasatospora</taxon>
    </lineage>
</organism>
<evidence type="ECO:0000256" key="1">
    <source>
        <dbReference type="SAM" id="MobiDB-lite"/>
    </source>
</evidence>
<dbReference type="OrthoDB" id="3402808at2"/>
<protein>
    <recommendedName>
        <fullName evidence="3">DUF5667 domain-containing protein</fullName>
    </recommendedName>
</protein>